<evidence type="ECO:0000256" key="2">
    <source>
        <dbReference type="ARBA" id="ARBA00022747"/>
    </source>
</evidence>
<dbReference type="KEGG" id="bja:bll5013"/>
<dbReference type="Gene3D" id="1.10.287.1120">
    <property type="entry name" value="Bipartite methylase S protein"/>
    <property type="match status" value="1"/>
</dbReference>
<dbReference type="InterPro" id="IPR000055">
    <property type="entry name" value="Restrct_endonuc_typeI_TRD"/>
</dbReference>
<dbReference type="OrthoDB" id="9806213at2"/>
<dbReference type="EMBL" id="BA000040">
    <property type="protein sequence ID" value="BAC50278.1"/>
    <property type="molecule type" value="Genomic_DNA"/>
</dbReference>
<dbReference type="HOGENOM" id="CLU_021095_10_0_5"/>
<evidence type="ECO:0000256" key="3">
    <source>
        <dbReference type="ARBA" id="ARBA00023125"/>
    </source>
</evidence>
<dbReference type="PATRIC" id="fig|224911.5.peg.5091"/>
<evidence type="ECO:0000313" key="6">
    <source>
        <dbReference type="EMBL" id="BAC50278.1"/>
    </source>
</evidence>
<evidence type="ECO:0000256" key="1">
    <source>
        <dbReference type="ARBA" id="ARBA00010923"/>
    </source>
</evidence>
<protein>
    <submittedName>
        <fullName evidence="6">Bll5013 protein</fullName>
    </submittedName>
</protein>
<dbReference type="EnsemblBacteria" id="BAC50278">
    <property type="protein sequence ID" value="BAC50278"/>
    <property type="gene ID" value="BAC50278"/>
</dbReference>
<comment type="similarity">
    <text evidence="1">Belongs to the type-I restriction system S methylase family.</text>
</comment>
<feature type="domain" description="Type I restriction modification DNA specificity" evidence="5">
    <location>
        <begin position="257"/>
        <end position="400"/>
    </location>
</feature>
<dbReference type="GeneID" id="46492017"/>
<dbReference type="STRING" id="224911.AAV28_22420"/>
<dbReference type="REBASE" id="6910">
    <property type="entry name" value="S.BjaORF5014P"/>
</dbReference>
<feature type="coiled-coil region" evidence="4">
    <location>
        <begin position="389"/>
        <end position="416"/>
    </location>
</feature>
<proteinExistence type="inferred from homology"/>
<evidence type="ECO:0000313" key="7">
    <source>
        <dbReference type="Proteomes" id="UP000002526"/>
    </source>
</evidence>
<dbReference type="PANTHER" id="PTHR30408:SF12">
    <property type="entry name" value="TYPE I RESTRICTION ENZYME MJAVIII SPECIFICITY SUBUNIT"/>
    <property type="match status" value="1"/>
</dbReference>
<dbReference type="InterPro" id="IPR044946">
    <property type="entry name" value="Restrct_endonuc_typeI_TRD_sf"/>
</dbReference>
<dbReference type="AlphaFoldDB" id="Q89K96"/>
<keyword evidence="3" id="KW-0238">DNA-binding</keyword>
<keyword evidence="7" id="KW-1185">Reference proteome</keyword>
<dbReference type="RefSeq" id="WP_011087774.1">
    <property type="nucleotide sequence ID" value="NC_004463.1"/>
</dbReference>
<evidence type="ECO:0000256" key="4">
    <source>
        <dbReference type="SAM" id="Coils"/>
    </source>
</evidence>
<keyword evidence="2" id="KW-0680">Restriction system</keyword>
<dbReference type="Proteomes" id="UP000002526">
    <property type="component" value="Chromosome"/>
</dbReference>
<name>Q89K96_BRADU</name>
<feature type="domain" description="Type I restriction modification DNA specificity" evidence="5">
    <location>
        <begin position="2"/>
        <end position="181"/>
    </location>
</feature>
<dbReference type="CDD" id="cd17246">
    <property type="entry name" value="RMtype1_S_SonII-TRD2-CR2_like"/>
    <property type="match status" value="1"/>
</dbReference>
<dbReference type="InParanoid" id="Q89K96"/>
<gene>
    <name evidence="6" type="ordered locus">bll5013</name>
</gene>
<dbReference type="PANTHER" id="PTHR30408">
    <property type="entry name" value="TYPE-1 RESTRICTION ENZYME ECOKI SPECIFICITY PROTEIN"/>
    <property type="match status" value="1"/>
</dbReference>
<sequence>MSDWIERSLAQLISPLETGKRPAGGVSADTEGVPSIGGENIDAAGKMSYSNVNRISPAYAHLMKKGKLKSGDTLINKDGAQTGKVAQYDGQFADAWINEHVFIVRPDPGKIDAGYLFYSMLDGRAQNQIARRITGSAQPGLNSDFAKAVTLRLPRDIKLQAKIADILRLLDVQIEATEALITKQERVRAGLMQDLFTRGIDEHGQLRPSRDEAPQLYNRTDLGWLPLGWEAARLVNLTSRIVDGVHHTPTYVPHGVPFVTVKSLTAGRGIDTRQGNFITLSDHHVFQMRADPRAGDVLVSKDGTLGVARYVDETVEEFSIFVSVAMLRPITSLLNPAFLCEFFRTRFYEAQMGYLSAGSGLKHIHLEHFRKFVLPRPDLSEQAKILSILDAADQSIVRLEDMLRKLRLQKAGLLQDLLTGEVSVPSLLESAAA</sequence>
<dbReference type="eggNOG" id="COG0732">
    <property type="taxonomic scope" value="Bacteria"/>
</dbReference>
<keyword evidence="4" id="KW-0175">Coiled coil</keyword>
<dbReference type="SUPFAM" id="SSF116734">
    <property type="entry name" value="DNA methylase specificity domain"/>
    <property type="match status" value="2"/>
</dbReference>
<evidence type="ECO:0000259" key="5">
    <source>
        <dbReference type="Pfam" id="PF01420"/>
    </source>
</evidence>
<accession>Q89K96</accession>
<organism evidence="6 7">
    <name type="scientific">Bradyrhizobium diazoefficiens (strain JCM 10833 / BCRC 13528 / IAM 13628 / NBRC 14792 / USDA 110)</name>
    <dbReference type="NCBI Taxonomy" id="224911"/>
    <lineage>
        <taxon>Bacteria</taxon>
        <taxon>Pseudomonadati</taxon>
        <taxon>Pseudomonadota</taxon>
        <taxon>Alphaproteobacteria</taxon>
        <taxon>Hyphomicrobiales</taxon>
        <taxon>Nitrobacteraceae</taxon>
        <taxon>Bradyrhizobium</taxon>
    </lineage>
</organism>
<reference evidence="7" key="1">
    <citation type="journal article" date="2002" name="DNA Res.">
        <title>Complete genomic sequence of nitrogen-fixing symbiotic bacterium Bradyrhizobium japonicum USDA110.</title>
        <authorList>
            <person name="Kaneko T."/>
            <person name="Nakamura Y."/>
            <person name="Sato S."/>
            <person name="Minamisawa K."/>
            <person name="Uchiumi T."/>
            <person name="Sasamoto S."/>
            <person name="Watanabe A."/>
            <person name="Idesawa K."/>
            <person name="Iriguchi M."/>
            <person name="Kawashima K."/>
            <person name="Kohara M."/>
            <person name="Matsumoto M."/>
            <person name="Shimpo S."/>
            <person name="Tsuruoka H."/>
            <person name="Wada T."/>
            <person name="Yamada M."/>
            <person name="Tabata S."/>
        </authorList>
    </citation>
    <scope>NUCLEOTIDE SEQUENCE [LARGE SCALE GENOMIC DNA]</scope>
    <source>
        <strain evidence="7">JCM 10833 / BCRC 13528 / IAM 13628 / NBRC 14792 / USDA 110</strain>
    </source>
</reference>
<dbReference type="InterPro" id="IPR052021">
    <property type="entry name" value="Type-I_RS_S_subunit"/>
</dbReference>
<dbReference type="Pfam" id="PF01420">
    <property type="entry name" value="Methylase_S"/>
    <property type="match status" value="2"/>
</dbReference>
<dbReference type="GO" id="GO:0003677">
    <property type="term" value="F:DNA binding"/>
    <property type="evidence" value="ECO:0007669"/>
    <property type="project" value="UniProtKB-KW"/>
</dbReference>
<dbReference type="PhylomeDB" id="Q89K96"/>
<dbReference type="Gene3D" id="3.90.220.20">
    <property type="entry name" value="DNA methylase specificity domains"/>
    <property type="match status" value="2"/>
</dbReference>
<dbReference type="GO" id="GO:0009307">
    <property type="term" value="P:DNA restriction-modification system"/>
    <property type="evidence" value="ECO:0007669"/>
    <property type="project" value="UniProtKB-KW"/>
</dbReference>